<dbReference type="PANTHER" id="PTHR34663:SF9">
    <property type="entry name" value="OS06G0637400 PROTEIN"/>
    <property type="match status" value="1"/>
</dbReference>
<organism evidence="2 3">
    <name type="scientific">Olea europaea subsp. europaea</name>
    <dbReference type="NCBI Taxonomy" id="158383"/>
    <lineage>
        <taxon>Eukaryota</taxon>
        <taxon>Viridiplantae</taxon>
        <taxon>Streptophyta</taxon>
        <taxon>Embryophyta</taxon>
        <taxon>Tracheophyta</taxon>
        <taxon>Spermatophyta</taxon>
        <taxon>Magnoliopsida</taxon>
        <taxon>eudicotyledons</taxon>
        <taxon>Gunneridae</taxon>
        <taxon>Pentapetalae</taxon>
        <taxon>asterids</taxon>
        <taxon>lamiids</taxon>
        <taxon>Lamiales</taxon>
        <taxon>Oleaceae</taxon>
        <taxon>Oleeae</taxon>
        <taxon>Olea</taxon>
    </lineage>
</organism>
<keyword evidence="3" id="KW-1185">Reference proteome</keyword>
<dbReference type="GO" id="GO:0050793">
    <property type="term" value="P:regulation of developmental process"/>
    <property type="evidence" value="ECO:0007669"/>
    <property type="project" value="InterPro"/>
</dbReference>
<evidence type="ECO:0000256" key="1">
    <source>
        <dbReference type="SAM" id="SignalP"/>
    </source>
</evidence>
<accession>A0A8S0RBL6</accession>
<proteinExistence type="predicted"/>
<gene>
    <name evidence="2" type="ORF">OLEA9_A071782</name>
</gene>
<dbReference type="GO" id="GO:0045087">
    <property type="term" value="P:innate immune response"/>
    <property type="evidence" value="ECO:0007669"/>
    <property type="project" value="InterPro"/>
</dbReference>
<dbReference type="AlphaFoldDB" id="A0A8S0RBL6"/>
<evidence type="ECO:0000313" key="2">
    <source>
        <dbReference type="EMBL" id="CAA2975915.1"/>
    </source>
</evidence>
<keyword evidence="1" id="KW-0732">Signal</keyword>
<dbReference type="Proteomes" id="UP000594638">
    <property type="component" value="Unassembled WGS sequence"/>
</dbReference>
<sequence>MAEELKSFRFLFLILIFSSAFFAAEARPLKPTATGDIGGSVLNWLSLMAVKAGPSPGEGHKFINADQTLGGIKNSGPSPGAGHKLVN</sequence>
<dbReference type="Gramene" id="OE9A071782T1">
    <property type="protein sequence ID" value="OE9A071782C1"/>
    <property type="gene ID" value="OE9A071782"/>
</dbReference>
<feature type="chain" id="PRO_5035835417" evidence="1">
    <location>
        <begin position="27"/>
        <end position="87"/>
    </location>
</feature>
<feature type="signal peptide" evidence="1">
    <location>
        <begin position="1"/>
        <end position="26"/>
    </location>
</feature>
<protein>
    <submittedName>
        <fullName evidence="2">Uncharacterized protein</fullName>
    </submittedName>
</protein>
<evidence type="ECO:0000313" key="3">
    <source>
        <dbReference type="Proteomes" id="UP000594638"/>
    </source>
</evidence>
<dbReference type="InterPro" id="IPR044700">
    <property type="entry name" value="PIP2/PIPL1"/>
</dbReference>
<reference evidence="2 3" key="1">
    <citation type="submission" date="2019-12" db="EMBL/GenBank/DDBJ databases">
        <authorList>
            <person name="Alioto T."/>
            <person name="Alioto T."/>
            <person name="Gomez Garrido J."/>
        </authorList>
    </citation>
    <scope>NUCLEOTIDE SEQUENCE [LARGE SCALE GENOMIC DNA]</scope>
</reference>
<dbReference type="PANTHER" id="PTHR34663">
    <property type="entry name" value="OS06G0637400 PROTEIN"/>
    <property type="match status" value="1"/>
</dbReference>
<comment type="caution">
    <text evidence="2">The sequence shown here is derived from an EMBL/GenBank/DDBJ whole genome shotgun (WGS) entry which is preliminary data.</text>
</comment>
<name>A0A8S0RBL6_OLEEU</name>
<dbReference type="EMBL" id="CACTIH010002323">
    <property type="protein sequence ID" value="CAA2975915.1"/>
    <property type="molecule type" value="Genomic_DNA"/>
</dbReference>
<dbReference type="OrthoDB" id="1936010at2759"/>